<evidence type="ECO:0000256" key="3">
    <source>
        <dbReference type="SAM" id="SignalP"/>
    </source>
</evidence>
<feature type="chain" id="PRO_5032945417" description="Very-long-chain 3-oxoacyl-CoA synthase" evidence="3">
    <location>
        <begin position="34"/>
        <end position="446"/>
    </location>
</feature>
<feature type="region of interest" description="Disordered" evidence="1">
    <location>
        <begin position="28"/>
        <end position="51"/>
    </location>
</feature>
<feature type="transmembrane region" description="Helical" evidence="2">
    <location>
        <begin position="359"/>
        <end position="378"/>
    </location>
</feature>
<dbReference type="AlphaFoldDB" id="A0A813JJB7"/>
<evidence type="ECO:0000313" key="5">
    <source>
        <dbReference type="Proteomes" id="UP000626109"/>
    </source>
</evidence>
<evidence type="ECO:0008006" key="6">
    <source>
        <dbReference type="Google" id="ProtNLM"/>
    </source>
</evidence>
<feature type="region of interest" description="Disordered" evidence="1">
    <location>
        <begin position="281"/>
        <end position="306"/>
    </location>
</feature>
<dbReference type="Gene3D" id="1.10.220.160">
    <property type="match status" value="1"/>
</dbReference>
<keyword evidence="2" id="KW-1133">Transmembrane helix</keyword>
<feature type="signal peptide" evidence="3">
    <location>
        <begin position="1"/>
        <end position="33"/>
    </location>
</feature>
<organism evidence="4 5">
    <name type="scientific">Polarella glacialis</name>
    <name type="common">Dinoflagellate</name>
    <dbReference type="NCBI Taxonomy" id="89957"/>
    <lineage>
        <taxon>Eukaryota</taxon>
        <taxon>Sar</taxon>
        <taxon>Alveolata</taxon>
        <taxon>Dinophyceae</taxon>
        <taxon>Suessiales</taxon>
        <taxon>Suessiaceae</taxon>
        <taxon>Polarella</taxon>
    </lineage>
</organism>
<feature type="non-terminal residue" evidence="4">
    <location>
        <position position="1"/>
    </location>
</feature>
<name>A0A813JJB7_POLGL</name>
<dbReference type="InterPro" id="IPR046341">
    <property type="entry name" value="SET_dom_sf"/>
</dbReference>
<feature type="transmembrane region" description="Helical" evidence="2">
    <location>
        <begin position="421"/>
        <end position="442"/>
    </location>
</feature>
<gene>
    <name evidence="4" type="ORF">PGLA2088_LOCUS20012</name>
</gene>
<evidence type="ECO:0000256" key="2">
    <source>
        <dbReference type="SAM" id="Phobius"/>
    </source>
</evidence>
<accession>A0A813JJB7</accession>
<dbReference type="EMBL" id="CAJNNW010025292">
    <property type="protein sequence ID" value="CAE8676757.1"/>
    <property type="molecule type" value="Genomic_DNA"/>
</dbReference>
<keyword evidence="3" id="KW-0732">Signal</keyword>
<dbReference type="Gene3D" id="2.170.270.10">
    <property type="entry name" value="SET domain"/>
    <property type="match status" value="1"/>
</dbReference>
<dbReference type="SUPFAM" id="SSF82199">
    <property type="entry name" value="SET domain"/>
    <property type="match status" value="1"/>
</dbReference>
<sequence length="446" mass="48421">CLKARLRAENALSAPLLLVAASLLTPRAPPARSAEAPSTGPRKAARWGSEGGDVAALPPTTLAPGGLCVPGRSSEGGGRGLFVSSSTAANETILWERAALDSLADAGAVLEVFGEQAGKDPIWGLAANFALLSRAARSSGDAGARQRLAELGFFHRHSSLASEELQVYAAHARQLLGAMREEFRSCLAEEDLADLLSVVRADAHTLRSQEGSGLGLFPWLHLANHSCSPNAFYAAERVLDGSEARAARSFVLSDLVASIADVVGVSLRLRRVPTSAWKRWQMPGQRKGDAENPQDSVGNSPAASEESGLSSQLYSQDNFKLYSQDFVSVLTSVPGVKHGPAGYSNLTPWVKTFFFVHTYYVYIYVFYMFVLAFYKGYALEYPQALQSREILLIMTIPALQHLRFFFGHWGCELGMPADLCAFLALCSMTMFALMYFLFYQAYIMPL</sequence>
<reference evidence="4" key="1">
    <citation type="submission" date="2021-02" db="EMBL/GenBank/DDBJ databases">
        <authorList>
            <person name="Dougan E. K."/>
            <person name="Rhodes N."/>
            <person name="Thang M."/>
            <person name="Chan C."/>
        </authorList>
    </citation>
    <scope>NUCLEOTIDE SEQUENCE</scope>
</reference>
<evidence type="ECO:0000256" key="1">
    <source>
        <dbReference type="SAM" id="MobiDB-lite"/>
    </source>
</evidence>
<proteinExistence type="predicted"/>
<feature type="non-terminal residue" evidence="4">
    <location>
        <position position="446"/>
    </location>
</feature>
<protein>
    <recommendedName>
        <fullName evidence="6">Very-long-chain 3-oxoacyl-CoA synthase</fullName>
    </recommendedName>
</protein>
<dbReference type="Proteomes" id="UP000626109">
    <property type="component" value="Unassembled WGS sequence"/>
</dbReference>
<evidence type="ECO:0000313" key="4">
    <source>
        <dbReference type="EMBL" id="CAE8676757.1"/>
    </source>
</evidence>
<feature type="compositionally biased region" description="Low complexity" evidence="1">
    <location>
        <begin position="28"/>
        <end position="38"/>
    </location>
</feature>
<feature type="compositionally biased region" description="Polar residues" evidence="1">
    <location>
        <begin position="293"/>
        <end position="306"/>
    </location>
</feature>
<keyword evidence="2" id="KW-0472">Membrane</keyword>
<comment type="caution">
    <text evidence="4">The sequence shown here is derived from an EMBL/GenBank/DDBJ whole genome shotgun (WGS) entry which is preliminary data.</text>
</comment>
<keyword evidence="2" id="KW-0812">Transmembrane</keyword>